<evidence type="ECO:0000256" key="1">
    <source>
        <dbReference type="SAM" id="MobiDB-lite"/>
    </source>
</evidence>
<feature type="non-terminal residue" evidence="2">
    <location>
        <position position="1"/>
    </location>
</feature>
<organism evidence="2 3">
    <name type="scientific">Schizophyllum amplum</name>
    <dbReference type="NCBI Taxonomy" id="97359"/>
    <lineage>
        <taxon>Eukaryota</taxon>
        <taxon>Fungi</taxon>
        <taxon>Dikarya</taxon>
        <taxon>Basidiomycota</taxon>
        <taxon>Agaricomycotina</taxon>
        <taxon>Agaricomycetes</taxon>
        <taxon>Agaricomycetidae</taxon>
        <taxon>Agaricales</taxon>
        <taxon>Schizophyllaceae</taxon>
        <taxon>Schizophyllum</taxon>
    </lineage>
</organism>
<protein>
    <submittedName>
        <fullName evidence="2">Uncharacterized protein</fullName>
    </submittedName>
</protein>
<name>A0A550CJ13_9AGAR</name>
<proteinExistence type="predicted"/>
<evidence type="ECO:0000313" key="2">
    <source>
        <dbReference type="EMBL" id="TRM64810.1"/>
    </source>
</evidence>
<evidence type="ECO:0000313" key="3">
    <source>
        <dbReference type="Proteomes" id="UP000320762"/>
    </source>
</evidence>
<sequence>MIVWLHCPPDLIPVSSDAVQFFVNSGLLRRSSHNEFADTTARDVAAPRVRAVRTPFLARPRQRRRAQCPLACCSQHTRRRCIRPDLPTLAHLPTNGMSPQASVIPGSSLFEAFGTHPALAPLETYRITGAHDLSSRSRKSRPRTYSPTRCT</sequence>
<dbReference type="Proteomes" id="UP000320762">
    <property type="component" value="Unassembled WGS sequence"/>
</dbReference>
<dbReference type="AlphaFoldDB" id="A0A550CJ13"/>
<reference evidence="2 3" key="1">
    <citation type="journal article" date="2019" name="New Phytol.">
        <title>Comparative genomics reveals unique wood-decay strategies and fruiting body development in the Schizophyllaceae.</title>
        <authorList>
            <person name="Almasi E."/>
            <person name="Sahu N."/>
            <person name="Krizsan K."/>
            <person name="Balint B."/>
            <person name="Kovacs G.M."/>
            <person name="Kiss B."/>
            <person name="Cseklye J."/>
            <person name="Drula E."/>
            <person name="Henrissat B."/>
            <person name="Nagy I."/>
            <person name="Chovatia M."/>
            <person name="Adam C."/>
            <person name="LaButti K."/>
            <person name="Lipzen A."/>
            <person name="Riley R."/>
            <person name="Grigoriev I.V."/>
            <person name="Nagy L.G."/>
        </authorList>
    </citation>
    <scope>NUCLEOTIDE SEQUENCE [LARGE SCALE GENOMIC DNA]</scope>
    <source>
        <strain evidence="2 3">NL-1724</strain>
    </source>
</reference>
<keyword evidence="3" id="KW-1185">Reference proteome</keyword>
<feature type="region of interest" description="Disordered" evidence="1">
    <location>
        <begin position="131"/>
        <end position="151"/>
    </location>
</feature>
<dbReference type="EMBL" id="VDMD01000006">
    <property type="protein sequence ID" value="TRM64810.1"/>
    <property type="molecule type" value="Genomic_DNA"/>
</dbReference>
<comment type="caution">
    <text evidence="2">The sequence shown here is derived from an EMBL/GenBank/DDBJ whole genome shotgun (WGS) entry which is preliminary data.</text>
</comment>
<gene>
    <name evidence="2" type="ORF">BD626DRAFT_489954</name>
</gene>
<accession>A0A550CJ13</accession>